<evidence type="ECO:0000313" key="2">
    <source>
        <dbReference type="Proteomes" id="UP000215405"/>
    </source>
</evidence>
<dbReference type="RefSeq" id="WP_094075936.1">
    <property type="nucleotide sequence ID" value="NZ_NBYO01000001.1"/>
</dbReference>
<dbReference type="InterPro" id="IPR041160">
    <property type="entry name" value="LD_cluster2"/>
</dbReference>
<gene>
    <name evidence="1" type="ORF">B7H23_03260</name>
</gene>
<dbReference type="Pfam" id="PF18163">
    <property type="entry name" value="LD_cluster2"/>
    <property type="match status" value="1"/>
</dbReference>
<organism evidence="1 2">
    <name type="scientific">Notoacmeibacter marinus</name>
    <dbReference type="NCBI Taxonomy" id="1876515"/>
    <lineage>
        <taxon>Bacteria</taxon>
        <taxon>Pseudomonadati</taxon>
        <taxon>Pseudomonadota</taxon>
        <taxon>Alphaproteobacteria</taxon>
        <taxon>Hyphomicrobiales</taxon>
        <taxon>Notoacmeibacteraceae</taxon>
        <taxon>Notoacmeibacter</taxon>
    </lineage>
</organism>
<evidence type="ECO:0000313" key="1">
    <source>
        <dbReference type="EMBL" id="OXT01969.1"/>
    </source>
</evidence>
<keyword evidence="2" id="KW-1185">Reference proteome</keyword>
<accession>A0A231V188</accession>
<sequence>MSELEGRIVAISIGDAPDRARLGFPQREVDRALLSTCTALVRAGAEIAYAGHLKPEGYTFKIFRHLAGAYAGSRETPFRHFVPEPVARGTRYADLLAVLNEGRGVVTTEIARGEAFVPVRPGGGGIRLGDEVVSNDMQLSKWFAAVAPRNAAEGYRTTRRMMSSRVDARVVMGGKMGVLSDPGDTYQGAMPGIVEEAIVTLELGKPLVVLGAFGGAARDVAIALKLLDADHAVPRGEQNATYRPSIDRVAALSDRIPGALRDVLAHLADDDRAEQNAFRTASAIAEWLTTPR</sequence>
<proteinExistence type="predicted"/>
<dbReference type="EMBL" id="NBYO01000001">
    <property type="protein sequence ID" value="OXT01969.1"/>
    <property type="molecule type" value="Genomic_DNA"/>
</dbReference>
<name>A0A231V188_9HYPH</name>
<dbReference type="AlphaFoldDB" id="A0A231V188"/>
<dbReference type="Proteomes" id="UP000215405">
    <property type="component" value="Unassembled WGS sequence"/>
</dbReference>
<reference evidence="2" key="1">
    <citation type="journal article" date="2017" name="Int. J. Syst. Evol. Microbiol.">
        <title>Notoacmeibacter marinus gen. nov., sp. nov., isolated from the gut of a limpet and proposal of Notoacmeibacteraceae fam. nov. in the order Rhizobiales of the class Alphaproteobacteria.</title>
        <authorList>
            <person name="Huang Z."/>
            <person name="Guo F."/>
            <person name="Lai Q."/>
        </authorList>
    </citation>
    <scope>NUCLEOTIDE SEQUENCE [LARGE SCALE GENOMIC DNA]</scope>
    <source>
        <strain evidence="2">XMTR2A4</strain>
    </source>
</reference>
<comment type="caution">
    <text evidence="1">The sequence shown here is derived from an EMBL/GenBank/DDBJ whole genome shotgun (WGS) entry which is preliminary data.</text>
</comment>
<protein>
    <submittedName>
        <fullName evidence="1">Uncharacterized protein</fullName>
    </submittedName>
</protein>